<gene>
    <name evidence="1" type="ORF">O8C76_02365</name>
</gene>
<evidence type="ECO:0000313" key="2">
    <source>
        <dbReference type="Proteomes" id="UP001170288"/>
    </source>
</evidence>
<dbReference type="RefSeq" id="WP_301372029.1">
    <property type="nucleotide sequence ID" value="NZ_JAPZCX010000003.1"/>
</dbReference>
<reference evidence="1" key="1">
    <citation type="submission" date="2022-12" db="EMBL/GenBank/DDBJ databases">
        <authorList>
            <person name="Uljanovas D."/>
        </authorList>
    </citation>
    <scope>NUCLEOTIDE SEQUENCE</scope>
    <source>
        <strain evidence="1">RCM69</strain>
    </source>
</reference>
<accession>A0AAW7PW36</accession>
<comment type="caution">
    <text evidence="1">The sequence shown here is derived from an EMBL/GenBank/DDBJ whole genome shotgun (WGS) entry which is preliminary data.</text>
</comment>
<proteinExistence type="predicted"/>
<evidence type="ECO:0000313" key="1">
    <source>
        <dbReference type="EMBL" id="MDN5069871.1"/>
    </source>
</evidence>
<dbReference type="EMBL" id="JAPZCX010000003">
    <property type="protein sequence ID" value="MDN5069871.1"/>
    <property type="molecule type" value="Genomic_DNA"/>
</dbReference>
<name>A0AAW7PW36_9BACT</name>
<sequence length="182" mass="22383">MKKTEDFIKYIKRWIISHYSEFTYKPYIVRDLKYKGRYILKFSSIPNISVIIESDGTFDMWCNIKYNEKEYMENPLDLLTVIKKNHKGFYCDLCIKKAYHKTKQKIWENHLKDFITWAKENLKKGNKFMVIIYEEEDKYDSYDLGIVPKDFDIMNESHHKHIPFRFNKNSNYKYIYYFPIQK</sequence>
<dbReference type="AlphaFoldDB" id="A0AAW7PW36"/>
<dbReference type="Proteomes" id="UP001170288">
    <property type="component" value="Unassembled WGS sequence"/>
</dbReference>
<organism evidence="1 2">
    <name type="scientific">Aliarcobacter butzleri</name>
    <dbReference type="NCBI Taxonomy" id="28197"/>
    <lineage>
        <taxon>Bacteria</taxon>
        <taxon>Pseudomonadati</taxon>
        <taxon>Campylobacterota</taxon>
        <taxon>Epsilonproteobacteria</taxon>
        <taxon>Campylobacterales</taxon>
        <taxon>Arcobacteraceae</taxon>
        <taxon>Aliarcobacter</taxon>
    </lineage>
</organism>
<reference evidence="1" key="2">
    <citation type="journal article" date="2023" name="Microorganisms">
        <title>Genomic Characterization of Arcobacter butzleri Strains Isolated from Various Sources in Lithuania.</title>
        <authorList>
            <person name="Uljanovas D."/>
            <person name="Golz G."/>
            <person name="Fleischmann S."/>
            <person name="Kudirkiene E."/>
            <person name="Kasetiene N."/>
            <person name="Grineviciene A."/>
            <person name="Tamuleviciene E."/>
            <person name="Aksomaitiene J."/>
            <person name="Alter T."/>
            <person name="Malakauskas M."/>
        </authorList>
    </citation>
    <scope>NUCLEOTIDE SEQUENCE</scope>
    <source>
        <strain evidence="1">RCM69</strain>
    </source>
</reference>
<protein>
    <submittedName>
        <fullName evidence="1">Uncharacterized protein</fullName>
    </submittedName>
</protein>